<dbReference type="GeneID" id="24564095"/>
<keyword evidence="2" id="KW-1185">Reference proteome</keyword>
<evidence type="ECO:0000313" key="2">
    <source>
        <dbReference type="Proteomes" id="UP000033188"/>
    </source>
</evidence>
<reference evidence="2" key="1">
    <citation type="submission" date="2014-06" db="EMBL/GenBank/DDBJ databases">
        <authorList>
            <person name="Aslett M."/>
            <person name="De Silva N."/>
        </authorList>
    </citation>
    <scope>NUCLEOTIDE SEQUENCE [LARGE SCALE GENOMIC DNA]</scope>
    <source>
        <strain evidence="2">Bond</strain>
    </source>
</reference>
<dbReference type="OrthoDB" id="365009at2759"/>
<evidence type="ECO:0000313" key="1">
    <source>
        <dbReference type="EMBL" id="CDR95554.1"/>
    </source>
</evidence>
<name>A0A061D9E9_BABBI</name>
<dbReference type="AlphaFoldDB" id="A0A061D9E9"/>
<dbReference type="KEGG" id="bbig:BBBOND_0207120"/>
<organism evidence="1 2">
    <name type="scientific">Babesia bigemina</name>
    <dbReference type="NCBI Taxonomy" id="5866"/>
    <lineage>
        <taxon>Eukaryota</taxon>
        <taxon>Sar</taxon>
        <taxon>Alveolata</taxon>
        <taxon>Apicomplexa</taxon>
        <taxon>Aconoidasida</taxon>
        <taxon>Piroplasmida</taxon>
        <taxon>Babesiidae</taxon>
        <taxon>Babesia</taxon>
    </lineage>
</organism>
<accession>A0A061D9E9</accession>
<sequence length="739" mass="83808">MVFARRLSAKKARFTCKKLAFLEVQRFQREEYGRWLTRRKRAERVLFLPSVKDEVGELSAESMQRILHQGSAFHFSKHLVVERQDSLHHLLFGGVLNVRRLDPIDLVLLVSVLTKLPSTNNALLSRALLQCDLHFESLSLPEVAQVSFLIRELPESLRESFIRQWLPKVVRLLSRLNLDGVGANLSSLAKLCFTISHFAPHLRHPLFVMLTSLEVGDIPDPQLFSRDCSLVCESMSSSGVVNYGFLKDACHFYESQLNKTVESLSDRLRRRQALSGHNVVFHLEDGGIESAVDIEHLLTFVSTCERFGYHKKTLMEALDRYVDCCSVVFVNECRAAEHYRRHGTSTSDQLPRKFAEAVRSGRYRHPVSGKQQLQKLLRDLLASLSTEKHGYWCLGAIHSIGTKYVTQRRTFARFLDFVMRNINKDMLTTAEQRILRGLCSSYQPFLCELTAHLGALMRDSAIQAAEQPQTQPHHNCTGEMRSVDFCNIASTVNSFRETCASYIADRRPESLTTLLSLFPILAAKLPDIVCWDCVWQMLNVIAESRCIDMLPLVRSFLEESFLAFQPLSQAAGDISTVTAHLIGSECTTDGYLLYLDSCVRIVELLSEADLSRDDADLSMFGHFFELLTKVGHVLQRHSDGFDADRRLAIERLHSLLQRYLVKFSEVKRYLPGVEVPNAVYVQVMGGIYRQCGLDSTPAAMSAEKAVELLRCLRVAENTAFISKNTDLVRHILFQGCLVP</sequence>
<protein>
    <submittedName>
        <fullName evidence="1">Uncharacterized protein</fullName>
    </submittedName>
</protein>
<dbReference type="VEuPathDB" id="PiroplasmaDB:BBBOND_0207120"/>
<dbReference type="Proteomes" id="UP000033188">
    <property type="component" value="Chromosome 2"/>
</dbReference>
<dbReference type="OMA" id="GRIFNVR"/>
<proteinExistence type="predicted"/>
<dbReference type="EMBL" id="LK391708">
    <property type="protein sequence ID" value="CDR95554.1"/>
    <property type="molecule type" value="Genomic_DNA"/>
</dbReference>
<dbReference type="RefSeq" id="XP_012767740.1">
    <property type="nucleotide sequence ID" value="XM_012912286.1"/>
</dbReference>
<gene>
    <name evidence="1" type="ORF">BBBOND_0207120</name>
</gene>